<dbReference type="Pfam" id="PF13515">
    <property type="entry name" value="FUSC_2"/>
    <property type="match status" value="1"/>
</dbReference>
<keyword evidence="3 6" id="KW-1133">Transmembrane helix</keyword>
<feature type="compositionally biased region" description="Basic and acidic residues" evidence="5">
    <location>
        <begin position="470"/>
        <end position="497"/>
    </location>
</feature>
<dbReference type="Pfam" id="PF10334">
    <property type="entry name" value="BRE4"/>
    <property type="match status" value="1"/>
</dbReference>
<keyword evidence="2 6" id="KW-0812">Transmembrane</keyword>
<evidence type="ECO:0000256" key="5">
    <source>
        <dbReference type="SAM" id="MobiDB-lite"/>
    </source>
</evidence>
<feature type="transmembrane region" description="Helical" evidence="6">
    <location>
        <begin position="1168"/>
        <end position="1185"/>
    </location>
</feature>
<sequence length="1553" mass="174412">MSSDAPQYQHFIPQFILKNFDHPFSCPKAPANGSKCRKHHHEKGKYPGDRVVNCLELLPEGYKVEERSVGRVCGLNDMYTDQSTDATSPRELETKFGKLEDKASVVIRKIIGAHQRGKANVTTTRTQQTMLRKFVYLLNQRGSGFFKTYNCDTIDEYKQNDRDLLKEFMDRNGIQRPLDVWLQGLSSIIDLDMSVTANWQQTLKSTVYYGLYCHFVEHINAFWMSFCTPSSEDQEFILSDTGGHVYEGPTVDFQDKATEEFLRIGPRFHLFAPISPRLMIVLRSKHLPEPHEDNNPEIKAGRQLYRQIEIDSIYGPGIKSLLEDLPVHKAINSYSTLVNGILRKRPGWDGQLRQTDTFSFPFFKISTRHARIINGLLLDHAFHGLTVIFDKKTAFLDLLEWFLTEPCEVGKRLGGEHHAEQMRYLARLTAFMHAEGRNISLYITNSPVRNDLDIEGYKDQNNAAARWLEGLEKSPANKEEAKDNREQGPDARVDAVVRHTSMGLQDQPKPKNEKSTIEEQSTDHDPTLEHEEELSQAELTSPDPSEYSNQFESENSQRAHEKLLLTHQNEAATASPKRKLPPWLDHFNAHDMKIFLRCWIAIWVMMLLIFIHPSLVEIGQATFLGAILLFAVPPASILFIYLLAAFSLLLGMCLAWCWGLLTMKAALATRSDTETQAKLQALQQQVGEIAKTTGQTPAWEAQILIHEGYMLDARVTAVYFSMGCLFIYVLARLRCANPKLVLMQIFGTIVTDIFILFGPTLPSFQGDLAAILVKPGAIGIGLGLACCLLLFPQSTSYMVLGQIEKLVRMSNSALSATKRRFADEAIPLAELQGSRAGMIAVFKAGQPALAFLPIDFSRGRWNADDVKGLHQRARKVMFSSLYLLDFQIAQVRGKQKEEEHIKAQEDGRIGPATDKEKYEIGQHHRHENATILSAFQRPEGSEIRSRTRNTLRDTTSDLLEIGPQAISLAADYIHAVNSCRWMGKPSPVQWEELNRNLHDTLAKSRQAREACVINTTKGVLEAHAELFDENGRLKPVEGTDRPFLPSMVIAMVIEERILNMAIATEKLLEYILHLSEVRTSHRIWVPSRIQYALAWIFHGQITFPGYDISTEEDPDQMMDGESFDEQTKETKRRLDISRGYKGSSAQRSKIGRVFIATYNWLVNPSGMYALRMVAVTIATSIPAVLPSTAGFFYREKGIWAVISAQTVLLVYLADFTFSLIARTIGTIVGGVMGMVAWYIGAGSGVGNPYGMAASTGVMIIPMLWWRLYLPPSFAFATIMGGATFCLVLGFSWDHDHIVQYGLPGKGYEAFWKRVVTVLIGFVAAFVVQLFPSPPSGTTHVCKILANSVRSLSDHYALLISHWGRTDRNQGLGAVAEHISIEVAEILLSVSPSIALLKGELSFGPFDQKVLAQTKEQLQYMNQALGGLLNLASTLPKEMQDRLIRVANILDERSIGDVMAVLGIIEQALRTGSPLPERLPAPLVRRAIDSFYASKSEVLLTTTLIADEDHRRYCVAVTLYLKFLGSIDDLLIVLKTALGERHIIYQWDDVKDIA</sequence>
<feature type="transmembrane region" description="Helical" evidence="6">
    <location>
        <begin position="1197"/>
        <end position="1213"/>
    </location>
</feature>
<dbReference type="Proteomes" id="UP000574317">
    <property type="component" value="Unassembled WGS sequence"/>
</dbReference>
<feature type="transmembrane region" description="Helical" evidence="6">
    <location>
        <begin position="777"/>
        <end position="800"/>
    </location>
</feature>
<feature type="transmembrane region" description="Helical" evidence="6">
    <location>
        <begin position="716"/>
        <end position="733"/>
    </location>
</feature>
<dbReference type="InterPro" id="IPR049453">
    <property type="entry name" value="Memb_transporter_dom"/>
</dbReference>
<dbReference type="PANTHER" id="PTHR37994">
    <property type="entry name" value="ARAE_2_N DOMAIN-CONTAINING PROTEIN-RELATED"/>
    <property type="match status" value="1"/>
</dbReference>
<evidence type="ECO:0000256" key="1">
    <source>
        <dbReference type="ARBA" id="ARBA00004141"/>
    </source>
</evidence>
<feature type="domain" description="Putative ER transporter 6TM N-terminal" evidence="8">
    <location>
        <begin position="580"/>
        <end position="1009"/>
    </location>
</feature>
<feature type="transmembrane region" description="Helical" evidence="6">
    <location>
        <begin position="1310"/>
        <end position="1330"/>
    </location>
</feature>
<evidence type="ECO:0000313" key="11">
    <source>
        <dbReference type="Proteomes" id="UP000574317"/>
    </source>
</evidence>
<evidence type="ECO:0000259" key="7">
    <source>
        <dbReference type="Pfam" id="PF10334"/>
    </source>
</evidence>
<evidence type="ECO:0000259" key="8">
    <source>
        <dbReference type="Pfam" id="PF10337"/>
    </source>
</evidence>
<dbReference type="InterPro" id="IPR018820">
    <property type="entry name" value="BRE4-related_DUF2421"/>
</dbReference>
<gene>
    <name evidence="10" type="ORF">FNAPI_3521</name>
</gene>
<dbReference type="PANTHER" id="PTHR37994:SF3">
    <property type="entry name" value="ER TRANSPORTER 6TM N-TERMINAL DOMAIN-CONTAINING PROTEIN"/>
    <property type="match status" value="1"/>
</dbReference>
<dbReference type="EMBL" id="JAAOAO010000128">
    <property type="protein sequence ID" value="KAF5561692.1"/>
    <property type="molecule type" value="Genomic_DNA"/>
</dbReference>
<feature type="transmembrane region" description="Helical" evidence="6">
    <location>
        <begin position="1272"/>
        <end position="1290"/>
    </location>
</feature>
<name>A0A8H5JVS9_9HYPO</name>
<protein>
    <submittedName>
        <fullName evidence="10">Uncharacterized protein</fullName>
    </submittedName>
</protein>
<dbReference type="GO" id="GO:0016020">
    <property type="term" value="C:membrane"/>
    <property type="evidence" value="ECO:0007669"/>
    <property type="project" value="UniProtKB-SubCell"/>
</dbReference>
<keyword evidence="11" id="KW-1185">Reference proteome</keyword>
<evidence type="ECO:0000256" key="3">
    <source>
        <dbReference type="ARBA" id="ARBA00022989"/>
    </source>
</evidence>
<dbReference type="InterPro" id="IPR018823">
    <property type="entry name" value="ArAE_2_N"/>
</dbReference>
<feature type="transmembrane region" description="Helical" evidence="6">
    <location>
        <begin position="740"/>
        <end position="757"/>
    </location>
</feature>
<evidence type="ECO:0000313" key="10">
    <source>
        <dbReference type="EMBL" id="KAF5561692.1"/>
    </source>
</evidence>
<comment type="caution">
    <text evidence="10">The sequence shown here is derived from an EMBL/GenBank/DDBJ whole genome shotgun (WGS) entry which is preliminary data.</text>
</comment>
<feature type="region of interest" description="Disordered" evidence="5">
    <location>
        <begin position="470"/>
        <end position="553"/>
    </location>
</feature>
<dbReference type="InterPro" id="IPR025332">
    <property type="entry name" value="DUF4238"/>
</dbReference>
<keyword evidence="4 6" id="KW-0472">Membrane</keyword>
<feature type="compositionally biased region" description="Polar residues" evidence="5">
    <location>
        <begin position="537"/>
        <end position="553"/>
    </location>
</feature>
<evidence type="ECO:0000256" key="2">
    <source>
        <dbReference type="ARBA" id="ARBA00022692"/>
    </source>
</evidence>
<feature type="domain" description="Integral membrane bound transporter" evidence="9">
    <location>
        <begin position="1193"/>
        <end position="1327"/>
    </location>
</feature>
<accession>A0A8H5JVS9</accession>
<evidence type="ECO:0000256" key="4">
    <source>
        <dbReference type="ARBA" id="ARBA00023136"/>
    </source>
</evidence>
<feature type="domain" description="DUF2421" evidence="7">
    <location>
        <begin position="1331"/>
        <end position="1541"/>
    </location>
</feature>
<evidence type="ECO:0000256" key="6">
    <source>
        <dbReference type="SAM" id="Phobius"/>
    </source>
</evidence>
<comment type="subcellular location">
    <subcellularLocation>
        <location evidence="1">Membrane</location>
        <topology evidence="1">Multi-pass membrane protein</topology>
    </subcellularLocation>
</comment>
<feature type="transmembrane region" description="Helical" evidence="6">
    <location>
        <begin position="600"/>
        <end position="631"/>
    </location>
</feature>
<proteinExistence type="predicted"/>
<feature type="transmembrane region" description="Helical" evidence="6">
    <location>
        <begin position="1220"/>
        <end position="1240"/>
    </location>
</feature>
<reference evidence="10 11" key="1">
    <citation type="submission" date="2020-05" db="EMBL/GenBank/DDBJ databases">
        <title>Identification and distribution of gene clusters putatively required for synthesis of sphingolipid metabolism inhibitors in phylogenetically diverse species of the filamentous fungus Fusarium.</title>
        <authorList>
            <person name="Kim H.-S."/>
            <person name="Busman M."/>
            <person name="Brown D.W."/>
            <person name="Divon H."/>
            <person name="Uhlig S."/>
            <person name="Proctor R.H."/>
        </authorList>
    </citation>
    <scope>NUCLEOTIDE SEQUENCE [LARGE SCALE GENOMIC DNA]</scope>
    <source>
        <strain evidence="10 11">NRRL 25196</strain>
    </source>
</reference>
<organism evidence="10 11">
    <name type="scientific">Fusarium napiforme</name>
    <dbReference type="NCBI Taxonomy" id="42672"/>
    <lineage>
        <taxon>Eukaryota</taxon>
        <taxon>Fungi</taxon>
        <taxon>Dikarya</taxon>
        <taxon>Ascomycota</taxon>
        <taxon>Pezizomycotina</taxon>
        <taxon>Sordariomycetes</taxon>
        <taxon>Hypocreomycetidae</taxon>
        <taxon>Hypocreales</taxon>
        <taxon>Nectriaceae</taxon>
        <taxon>Fusarium</taxon>
        <taxon>Fusarium fujikuroi species complex</taxon>
    </lineage>
</organism>
<dbReference type="Pfam" id="PF14022">
    <property type="entry name" value="DUF4238"/>
    <property type="match status" value="1"/>
</dbReference>
<feature type="compositionally biased region" description="Basic and acidic residues" evidence="5">
    <location>
        <begin position="508"/>
        <end position="529"/>
    </location>
</feature>
<dbReference type="Pfam" id="PF10337">
    <property type="entry name" value="ArAE_2_N"/>
    <property type="match status" value="1"/>
</dbReference>
<evidence type="ECO:0000259" key="9">
    <source>
        <dbReference type="Pfam" id="PF13515"/>
    </source>
</evidence>